<dbReference type="KEGG" id="tad:TRIADDRAFT_34860"/>
<proteinExistence type="predicted"/>
<dbReference type="Gene3D" id="3.10.20.90">
    <property type="entry name" value="Phosphatidylinositol 3-kinase Catalytic Subunit, Chain A, domain 1"/>
    <property type="match status" value="1"/>
</dbReference>
<dbReference type="eggNOG" id="KOG0695">
    <property type="taxonomic scope" value="Eukaryota"/>
</dbReference>
<dbReference type="STRING" id="10228.B3SF33"/>
<accession>B3SF33</accession>
<dbReference type="AlphaFoldDB" id="B3SF33"/>
<dbReference type="Proteomes" id="UP000009022">
    <property type="component" value="Unassembled WGS sequence"/>
</dbReference>
<dbReference type="OrthoDB" id="6244550at2759"/>
<name>B3SF33_TRIAD</name>
<dbReference type="EMBL" id="DS985862">
    <property type="protein sequence ID" value="EDV18662.1"/>
    <property type="molecule type" value="Genomic_DNA"/>
</dbReference>
<evidence type="ECO:0000313" key="2">
    <source>
        <dbReference type="Proteomes" id="UP000009022"/>
    </source>
</evidence>
<feature type="non-terminal residue" evidence="1">
    <location>
        <position position="1"/>
    </location>
</feature>
<dbReference type="RefSeq" id="XP_002118852.1">
    <property type="nucleotide sequence ID" value="XM_002118816.1"/>
</dbReference>
<organism evidence="1 2">
    <name type="scientific">Trichoplax adhaerens</name>
    <name type="common">Trichoplax reptans</name>
    <dbReference type="NCBI Taxonomy" id="10228"/>
    <lineage>
        <taxon>Eukaryota</taxon>
        <taxon>Metazoa</taxon>
        <taxon>Placozoa</taxon>
        <taxon>Uniplacotomia</taxon>
        <taxon>Trichoplacea</taxon>
        <taxon>Trichoplacidae</taxon>
        <taxon>Trichoplax</taxon>
    </lineage>
</organism>
<dbReference type="GeneID" id="6760066"/>
<reference evidence="1 2" key="1">
    <citation type="journal article" date="2008" name="Nature">
        <title>The Trichoplax genome and the nature of placozoans.</title>
        <authorList>
            <person name="Srivastava M."/>
            <person name="Begovic E."/>
            <person name="Chapman J."/>
            <person name="Putnam N.H."/>
            <person name="Hellsten U."/>
            <person name="Kawashima T."/>
            <person name="Kuo A."/>
            <person name="Mitros T."/>
            <person name="Salamov A."/>
            <person name="Carpenter M.L."/>
            <person name="Signorovitch A.Y."/>
            <person name="Moreno M.A."/>
            <person name="Kamm K."/>
            <person name="Grimwood J."/>
            <person name="Schmutz J."/>
            <person name="Shapiro H."/>
            <person name="Grigoriev I.V."/>
            <person name="Buss L.W."/>
            <person name="Schierwater B."/>
            <person name="Dellaporta S.L."/>
            <person name="Rokhsar D.S."/>
        </authorList>
    </citation>
    <scope>NUCLEOTIDE SEQUENCE [LARGE SCALE GENOMIC DNA]</scope>
    <source>
        <strain evidence="1 2">Grell-BS-1999</strain>
    </source>
</reference>
<dbReference type="HOGENOM" id="CLU_2645205_0_0_1"/>
<dbReference type="CTD" id="6760066"/>
<dbReference type="SUPFAM" id="SSF54277">
    <property type="entry name" value="CAD &amp; PB1 domains"/>
    <property type="match status" value="1"/>
</dbReference>
<protein>
    <submittedName>
        <fullName evidence="1">Uncharacterized protein</fullName>
    </submittedName>
</protein>
<evidence type="ECO:0000313" key="1">
    <source>
        <dbReference type="EMBL" id="EDV18662.1"/>
    </source>
</evidence>
<sequence length="77" mass="8868">GDPCTISSSSEWQETVRLINIIKDNFLMMHIFHGKPPAPGKPCDGEDRSIYRRGARRWRKLHLINGHAFAAKRLNRV</sequence>
<gene>
    <name evidence="1" type="ORF">TRIADDRAFT_34860</name>
</gene>
<dbReference type="InParanoid" id="B3SF33"/>
<keyword evidence="2" id="KW-1185">Reference proteome</keyword>